<feature type="region of interest" description="Disordered" evidence="4">
    <location>
        <begin position="22"/>
        <end position="55"/>
    </location>
</feature>
<organism evidence="5 6">
    <name type="scientific">Eleutherodactylus coqui</name>
    <name type="common">Puerto Rican coqui</name>
    <dbReference type="NCBI Taxonomy" id="57060"/>
    <lineage>
        <taxon>Eukaryota</taxon>
        <taxon>Metazoa</taxon>
        <taxon>Chordata</taxon>
        <taxon>Craniata</taxon>
        <taxon>Vertebrata</taxon>
        <taxon>Euteleostomi</taxon>
        <taxon>Amphibia</taxon>
        <taxon>Batrachia</taxon>
        <taxon>Anura</taxon>
        <taxon>Neobatrachia</taxon>
        <taxon>Hyloidea</taxon>
        <taxon>Eleutherodactylidae</taxon>
        <taxon>Eleutherodactylinae</taxon>
        <taxon>Eleutherodactylus</taxon>
        <taxon>Eleutherodactylus</taxon>
    </lineage>
</organism>
<keyword evidence="2" id="KW-0597">Phosphoprotein</keyword>
<feature type="compositionally biased region" description="Polar residues" evidence="4">
    <location>
        <begin position="80"/>
        <end position="89"/>
    </location>
</feature>
<feature type="compositionally biased region" description="Acidic residues" evidence="4">
    <location>
        <begin position="1095"/>
        <end position="1107"/>
    </location>
</feature>
<reference evidence="5" key="1">
    <citation type="thesis" date="2020" institute="ProQuest LLC" country="789 East Eisenhower Parkway, Ann Arbor, MI, USA">
        <title>Comparative Genomics and Chromosome Evolution.</title>
        <authorList>
            <person name="Mudd A.B."/>
        </authorList>
    </citation>
    <scope>NUCLEOTIDE SEQUENCE</scope>
    <source>
        <strain evidence="5">HN-11 Male</strain>
        <tissue evidence="5">Kidney and liver</tissue>
    </source>
</reference>
<keyword evidence="6" id="KW-1185">Reference proteome</keyword>
<feature type="region of interest" description="Disordered" evidence="4">
    <location>
        <begin position="1094"/>
        <end position="1115"/>
    </location>
</feature>
<feature type="compositionally biased region" description="Polar residues" evidence="4">
    <location>
        <begin position="897"/>
        <end position="906"/>
    </location>
</feature>
<dbReference type="GO" id="GO:0005634">
    <property type="term" value="C:nucleus"/>
    <property type="evidence" value="ECO:0007669"/>
    <property type="project" value="UniProtKB-SubCell"/>
</dbReference>
<name>A0A8J6KMW1_ELECQ</name>
<feature type="compositionally biased region" description="Basic and acidic residues" evidence="4">
    <location>
        <begin position="90"/>
        <end position="100"/>
    </location>
</feature>
<dbReference type="AlphaFoldDB" id="A0A8J6KMW1"/>
<evidence type="ECO:0000256" key="2">
    <source>
        <dbReference type="ARBA" id="ARBA00022553"/>
    </source>
</evidence>
<feature type="compositionally biased region" description="Basic and acidic residues" evidence="4">
    <location>
        <begin position="574"/>
        <end position="586"/>
    </location>
</feature>
<feature type="compositionally biased region" description="Polar residues" evidence="4">
    <location>
        <begin position="139"/>
        <end position="149"/>
    </location>
</feature>
<dbReference type="GO" id="GO:0033314">
    <property type="term" value="P:mitotic DNA replication checkpoint signaling"/>
    <property type="evidence" value="ECO:0007669"/>
    <property type="project" value="TreeGrafter"/>
</dbReference>
<dbReference type="PANTHER" id="PTHR14396:SF10">
    <property type="entry name" value="CLASPIN"/>
    <property type="match status" value="1"/>
</dbReference>
<dbReference type="PANTHER" id="PTHR14396">
    <property type="entry name" value="CLASPIN"/>
    <property type="match status" value="1"/>
</dbReference>
<protein>
    <recommendedName>
        <fullName evidence="7">Claspin</fullName>
    </recommendedName>
</protein>
<feature type="region of interest" description="Disordered" evidence="4">
    <location>
        <begin position="1160"/>
        <end position="1190"/>
    </location>
</feature>
<comment type="caution">
    <text evidence="5">The sequence shown here is derived from an EMBL/GenBank/DDBJ whole genome shotgun (WGS) entry which is preliminary data.</text>
</comment>
<comment type="subcellular location">
    <subcellularLocation>
        <location evidence="1">Nucleus</location>
    </subcellularLocation>
</comment>
<gene>
    <name evidence="5" type="ORF">GDO78_001019</name>
</gene>
<feature type="region of interest" description="Disordered" evidence="4">
    <location>
        <begin position="574"/>
        <end position="627"/>
    </location>
</feature>
<accession>A0A8J6KMW1</accession>
<sequence>MAAGSELQVCLASGDGGIGLKVLESDSDSGQGSCRMDSSEEQQKSMDFLENGDSDDEILVLKKSKSKRIFEESDSDPDGDTSTVATNSELHLESDEESKMNKVTHSIKPRRIQAALLDSDDSDCDTGEMGATIHEDSSQETTSIALNNHKSSKKQTGLELKERSKSKRRTEKNRGKRASIEYLKMDKKQNSAPQGEENRPTFNDSGCLLADGDLFDKDEESDNPEEESLDAICANVKSKLKSRSPHLSDGEEDEEKVTVPARKERKAARMSKEAIKQLHSETQRILRESAVSLPYHLPQPKSIHEFFKRRSRPVCQGNAMQLIKSTAYHLLSTTDKTGTEANSAELAGCDSASASDCKVIAEVPLQKSQAAALEETTTDASAHECQSIGNLENQAIDINNTEKSSLLSATDGAHETVANQEETTQTVLDFSEPELKSATHDHTDITENSSTIAVPQEKPKLSKLEKLRALGINLSIKPRLCPDDGLFVNLDEPKPNKDLEALRQRFLKHSLPKVKAVTEKKVNLNIVRKETTADGKEELKADVVPVTVDAENLEDKVHGKPGEKLQALKAKLQEAMKQRRHEERQKRQALFNLDNENGYEDDEEEEEEMTDESEEEEDEEEQGNEGCNTETLEYLLGEDGNEDEPKDDCLEESGRSKVTISVPRSVTTESTLMLFKDSSTKNGDSLSDKTEHEEEYKGNDKLDNSHNSSFELIGSMIPSYQPLNKNGQSFLLPGIGGFRSPSPVTFKTNFLSSASKSSGKMSEPLLPVEDSQDLYNTSPEPKASFACASVHSQFQFSLEDDTQSQLLDADGFLNVGHNRSKFSSVKQRLVLDTMDENAMDANMGELLDLCSGNFRASLSDASQHNEDVPKRDAMDELLGLCSGKFVSQADSLTQESSGSIKVNSGSHKGDQLSEAAAASFTVERETNNEEEEEFGDFQLLPCDESDSEKEEVDESEEEEEEEDDKENEDLVDQQILRKWGKKRKLNLQDFMEDEAELSGSDLGSGDEDEGDYDDEYEEDAIDEELPSDEELQDQVNKIHMKVTMDEDKRRLRLYQEQYLADGDLHSDGPGRIRKFRWKNIDDASQMDMFHRYSELEDQEAENEEMDEAEAKRRKERFEREQWLREQFERGNKEEEEEIGENSQFMKLAKKVTEKVLQRQATIETTEPKKQGSRNPFEIQQPFSLPKIKTGSLLNKPKEVLQKLASMSNVNPNAPRNIRNFVFHTLSPQKKEESTDKLKPKVRKSNTAVTPSPKRLKSDHSNTINSKNRSIFPFLEN</sequence>
<feature type="compositionally biased region" description="Acidic residues" evidence="4">
    <location>
        <begin position="216"/>
        <end position="229"/>
    </location>
</feature>
<evidence type="ECO:0000256" key="3">
    <source>
        <dbReference type="ARBA" id="ARBA00023242"/>
    </source>
</evidence>
<evidence type="ECO:0008006" key="7">
    <source>
        <dbReference type="Google" id="ProtNLM"/>
    </source>
</evidence>
<feature type="compositionally biased region" description="Basic and acidic residues" evidence="4">
    <location>
        <begin position="1228"/>
        <end position="1238"/>
    </location>
</feature>
<evidence type="ECO:0000256" key="4">
    <source>
        <dbReference type="SAM" id="MobiDB-lite"/>
    </source>
</evidence>
<feature type="region of interest" description="Disordered" evidence="4">
    <location>
        <begin position="897"/>
        <end position="973"/>
    </location>
</feature>
<feature type="compositionally biased region" description="Acidic residues" evidence="4">
    <location>
        <begin position="943"/>
        <end position="971"/>
    </location>
</feature>
<feature type="compositionally biased region" description="Basic and acidic residues" evidence="4">
    <location>
        <begin position="686"/>
        <end position="704"/>
    </location>
</feature>
<feature type="region of interest" description="Disordered" evidence="4">
    <location>
        <begin position="673"/>
        <end position="705"/>
    </location>
</feature>
<dbReference type="InterPro" id="IPR024146">
    <property type="entry name" value="Claspin"/>
</dbReference>
<dbReference type="OrthoDB" id="5859781at2759"/>
<keyword evidence="3" id="KW-0539">Nucleus</keyword>
<feature type="region of interest" description="Disordered" evidence="4">
    <location>
        <begin position="67"/>
        <end position="272"/>
    </location>
</feature>
<feature type="compositionally biased region" description="Acidic residues" evidence="4">
    <location>
        <begin position="1004"/>
        <end position="1030"/>
    </location>
</feature>
<evidence type="ECO:0000256" key="1">
    <source>
        <dbReference type="ARBA" id="ARBA00004123"/>
    </source>
</evidence>
<evidence type="ECO:0000313" key="5">
    <source>
        <dbReference type="EMBL" id="KAG9492829.1"/>
    </source>
</evidence>
<dbReference type="GO" id="GO:0007095">
    <property type="term" value="P:mitotic G2 DNA damage checkpoint signaling"/>
    <property type="evidence" value="ECO:0007669"/>
    <property type="project" value="TreeGrafter"/>
</dbReference>
<feature type="compositionally biased region" description="Acidic residues" evidence="4">
    <location>
        <begin position="597"/>
        <end position="623"/>
    </location>
</feature>
<feature type="region of interest" description="Disordered" evidence="4">
    <location>
        <begin position="994"/>
        <end position="1030"/>
    </location>
</feature>
<dbReference type="GO" id="GO:0010997">
    <property type="term" value="F:anaphase-promoting complex binding"/>
    <property type="evidence" value="ECO:0007669"/>
    <property type="project" value="TreeGrafter"/>
</dbReference>
<proteinExistence type="predicted"/>
<dbReference type="EMBL" id="WNTK01000001">
    <property type="protein sequence ID" value="KAG9492829.1"/>
    <property type="molecule type" value="Genomic_DNA"/>
</dbReference>
<feature type="compositionally biased region" description="Basic residues" evidence="4">
    <location>
        <begin position="164"/>
        <end position="177"/>
    </location>
</feature>
<dbReference type="Proteomes" id="UP000770717">
    <property type="component" value="Unassembled WGS sequence"/>
</dbReference>
<feature type="region of interest" description="Disordered" evidence="4">
    <location>
        <begin position="1225"/>
        <end position="1276"/>
    </location>
</feature>
<evidence type="ECO:0000313" key="6">
    <source>
        <dbReference type="Proteomes" id="UP000770717"/>
    </source>
</evidence>